<accession>A0A9P8PMN7</accession>
<proteinExistence type="inferred from homology"/>
<dbReference type="PANTHER" id="PTHR30618:SF2">
    <property type="entry name" value="ALLANTOIN PERMEASE-RELATED"/>
    <property type="match status" value="1"/>
</dbReference>
<dbReference type="AlphaFoldDB" id="A0A9P8PMN7"/>
<keyword evidence="3 6" id="KW-0812">Transmembrane</keyword>
<comment type="similarity">
    <text evidence="2">Belongs to the purine-cytosine permease (2.A.39) family.</text>
</comment>
<dbReference type="GO" id="GO:0015205">
    <property type="term" value="F:nucleobase transmembrane transporter activity"/>
    <property type="evidence" value="ECO:0007669"/>
    <property type="project" value="TreeGrafter"/>
</dbReference>
<feature type="transmembrane region" description="Helical" evidence="6">
    <location>
        <begin position="444"/>
        <end position="463"/>
    </location>
</feature>
<keyword evidence="4 6" id="KW-1133">Transmembrane helix</keyword>
<comment type="subcellular location">
    <subcellularLocation>
        <location evidence="1">Membrane</location>
        <topology evidence="1">Multi-pass membrane protein</topology>
    </subcellularLocation>
</comment>
<feature type="transmembrane region" description="Helical" evidence="6">
    <location>
        <begin position="325"/>
        <end position="354"/>
    </location>
</feature>
<name>A0A9P8PMN7_9ASCO</name>
<protein>
    <recommendedName>
        <fullName evidence="9">Allantoin permease</fullName>
    </recommendedName>
</protein>
<keyword evidence="5 6" id="KW-0472">Membrane</keyword>
<organism evidence="7 8">
    <name type="scientific">Wickerhamomyces mucosus</name>
    <dbReference type="NCBI Taxonomy" id="1378264"/>
    <lineage>
        <taxon>Eukaryota</taxon>
        <taxon>Fungi</taxon>
        <taxon>Dikarya</taxon>
        <taxon>Ascomycota</taxon>
        <taxon>Saccharomycotina</taxon>
        <taxon>Saccharomycetes</taxon>
        <taxon>Phaffomycetales</taxon>
        <taxon>Wickerhamomycetaceae</taxon>
        <taxon>Wickerhamomyces</taxon>
    </lineage>
</organism>
<feature type="transmembrane region" description="Helical" evidence="6">
    <location>
        <begin position="522"/>
        <end position="545"/>
    </location>
</feature>
<evidence type="ECO:0008006" key="9">
    <source>
        <dbReference type="Google" id="ProtNLM"/>
    </source>
</evidence>
<dbReference type="EMBL" id="JAEUBF010000838">
    <property type="protein sequence ID" value="KAH3674692.1"/>
    <property type="molecule type" value="Genomic_DNA"/>
</dbReference>
<evidence type="ECO:0000256" key="5">
    <source>
        <dbReference type="ARBA" id="ARBA00023136"/>
    </source>
</evidence>
<feature type="transmembrane region" description="Helical" evidence="6">
    <location>
        <begin position="374"/>
        <end position="393"/>
    </location>
</feature>
<dbReference type="Gene3D" id="1.10.4160.10">
    <property type="entry name" value="Hydantoin permease"/>
    <property type="match status" value="1"/>
</dbReference>
<dbReference type="InterPro" id="IPR001248">
    <property type="entry name" value="Pur-cyt_permease"/>
</dbReference>
<dbReference type="NCBIfam" id="TIGR00800">
    <property type="entry name" value="ncs1"/>
    <property type="match status" value="1"/>
</dbReference>
<evidence type="ECO:0000256" key="6">
    <source>
        <dbReference type="SAM" id="Phobius"/>
    </source>
</evidence>
<sequence length="592" mass="65994">MSSVSKSIVSQESKGSVIDTKKPLVEFEIDQDVGIGSSIIEYSKTNAFQRFLYKISLQKDTSLTFSEMFLINDDLKPILDENERPWVWWNYVCFWISDAFNVNTWQIAATGVQNGLSWWETWISVWIGYSCVSFFMYISQRIGSNYHIAFPVVIRSSFGIFGSIWPVINRVVMAIIWYSVQAWIGGQCVQLMLQAVFGADIESRIPNGIPNSGTTTFQFLSFFLFCLFSLPFIYCRPQTLRHLFTVKSVACSTAGISFLIWTIVRAGGIGPVVHFKTIDKGSKEGWAFVDSTMNCIANFATLIVNAPDFSRLAKTRKSSSLSQSIAIPCSFAITALIGILASSASQSMFGEIYWSPLDLLTRYVESGSRGDRGGVFLIAFAFALAQVGTNISANSLSAGTDSSALLPRYINIRRGGFICAAIAFCVCPWNFFTSSSNFTTYLSAYAVFLSSIAGVVSADYTIVRRGYINIFHLYSVDPKLNYSYGKYGINWRAFVAYICGIAPNVVGFAGACGATVPSGANYIYQLSFFAGYIASFSVYTFLVWISPVKGMPCKLNEKGWYEEEVDYNVEDFFSETNNNHPNEYNLSKHRLF</sequence>
<gene>
    <name evidence="7" type="ORF">WICMUC_003108</name>
</gene>
<dbReference type="GO" id="GO:0005886">
    <property type="term" value="C:plasma membrane"/>
    <property type="evidence" value="ECO:0007669"/>
    <property type="project" value="TreeGrafter"/>
</dbReference>
<evidence type="ECO:0000256" key="3">
    <source>
        <dbReference type="ARBA" id="ARBA00022692"/>
    </source>
</evidence>
<evidence type="ECO:0000313" key="8">
    <source>
        <dbReference type="Proteomes" id="UP000769528"/>
    </source>
</evidence>
<feature type="transmembrane region" description="Helical" evidence="6">
    <location>
        <begin position="122"/>
        <end position="140"/>
    </location>
</feature>
<feature type="transmembrane region" description="Helical" evidence="6">
    <location>
        <begin position="246"/>
        <end position="266"/>
    </location>
</feature>
<feature type="transmembrane region" description="Helical" evidence="6">
    <location>
        <begin position="494"/>
        <end position="516"/>
    </location>
</feature>
<dbReference type="InterPro" id="IPR045225">
    <property type="entry name" value="Uracil/uridine/allantoin_perm"/>
</dbReference>
<reference evidence="7" key="2">
    <citation type="submission" date="2021-01" db="EMBL/GenBank/DDBJ databases">
        <authorList>
            <person name="Schikora-Tamarit M.A."/>
        </authorList>
    </citation>
    <scope>NUCLEOTIDE SEQUENCE</scope>
    <source>
        <strain evidence="7">CBS6341</strain>
    </source>
</reference>
<evidence type="ECO:0000256" key="4">
    <source>
        <dbReference type="ARBA" id="ARBA00022989"/>
    </source>
</evidence>
<keyword evidence="8" id="KW-1185">Reference proteome</keyword>
<evidence type="ECO:0000256" key="2">
    <source>
        <dbReference type="ARBA" id="ARBA00008974"/>
    </source>
</evidence>
<evidence type="ECO:0000313" key="7">
    <source>
        <dbReference type="EMBL" id="KAH3674692.1"/>
    </source>
</evidence>
<comment type="caution">
    <text evidence="7">The sequence shown here is derived from an EMBL/GenBank/DDBJ whole genome shotgun (WGS) entry which is preliminary data.</text>
</comment>
<dbReference type="FunFam" id="1.10.4160.10:FF:000001">
    <property type="entry name" value="Uracil permease, putative"/>
    <property type="match status" value="1"/>
</dbReference>
<dbReference type="CDD" id="cd11482">
    <property type="entry name" value="SLC-NCS1sbd_NRT1-like"/>
    <property type="match status" value="1"/>
</dbReference>
<evidence type="ECO:0000256" key="1">
    <source>
        <dbReference type="ARBA" id="ARBA00004141"/>
    </source>
</evidence>
<feature type="transmembrane region" description="Helical" evidence="6">
    <location>
        <begin position="414"/>
        <end position="432"/>
    </location>
</feature>
<reference evidence="7" key="1">
    <citation type="journal article" date="2021" name="Open Biol.">
        <title>Shared evolutionary footprints suggest mitochondrial oxidative damage underlies multiple complex I losses in fungi.</title>
        <authorList>
            <person name="Schikora-Tamarit M.A."/>
            <person name="Marcet-Houben M."/>
            <person name="Nosek J."/>
            <person name="Gabaldon T."/>
        </authorList>
    </citation>
    <scope>NUCLEOTIDE SEQUENCE</scope>
    <source>
        <strain evidence="7">CBS6341</strain>
    </source>
</reference>
<dbReference type="InterPro" id="IPR012681">
    <property type="entry name" value="NCS1"/>
</dbReference>
<feature type="transmembrane region" description="Helical" evidence="6">
    <location>
        <begin position="146"/>
        <end position="168"/>
    </location>
</feature>
<feature type="transmembrane region" description="Helical" evidence="6">
    <location>
        <begin position="286"/>
        <end position="304"/>
    </location>
</feature>
<dbReference type="Pfam" id="PF02133">
    <property type="entry name" value="Transp_cyt_pur"/>
    <property type="match status" value="1"/>
</dbReference>
<feature type="transmembrane region" description="Helical" evidence="6">
    <location>
        <begin position="217"/>
        <end position="234"/>
    </location>
</feature>
<dbReference type="PANTHER" id="PTHR30618">
    <property type="entry name" value="NCS1 FAMILY PURINE/PYRIMIDINE TRANSPORTER"/>
    <property type="match status" value="1"/>
</dbReference>
<dbReference type="OrthoDB" id="2018619at2759"/>
<dbReference type="Proteomes" id="UP000769528">
    <property type="component" value="Unassembled WGS sequence"/>
</dbReference>
<feature type="transmembrane region" description="Helical" evidence="6">
    <location>
        <begin position="175"/>
        <end position="197"/>
    </location>
</feature>